<evidence type="ECO:0000313" key="11">
    <source>
        <dbReference type="EMBL" id="ODN05755.1"/>
    </source>
</evidence>
<protein>
    <submittedName>
        <fullName evidence="11">Putative zinc finger protein</fullName>
    </submittedName>
</protein>
<evidence type="ECO:0000256" key="3">
    <source>
        <dbReference type="ARBA" id="ARBA00022771"/>
    </source>
</evidence>
<dbReference type="PANTHER" id="PTHR24388:SF104">
    <property type="entry name" value="AT-RICH BINDING PROTEIN-RELATED"/>
    <property type="match status" value="1"/>
</dbReference>
<keyword evidence="8" id="KW-0175">Coiled coil</keyword>
<dbReference type="SUPFAM" id="SSF57667">
    <property type="entry name" value="beta-beta-alpha zinc fingers"/>
    <property type="match status" value="3"/>
</dbReference>
<evidence type="ECO:0000259" key="10">
    <source>
        <dbReference type="PROSITE" id="PS50157"/>
    </source>
</evidence>
<dbReference type="GO" id="GO:0008270">
    <property type="term" value="F:zinc ion binding"/>
    <property type="evidence" value="ECO:0007669"/>
    <property type="project" value="UniProtKB-KW"/>
</dbReference>
<comment type="similarity">
    <text evidence="6">Belongs to the snail C2H2-type zinc-finger protein family.</text>
</comment>
<dbReference type="Pfam" id="PF00096">
    <property type="entry name" value="zf-C2H2"/>
    <property type="match status" value="1"/>
</dbReference>
<evidence type="ECO:0000256" key="7">
    <source>
        <dbReference type="PROSITE-ProRule" id="PRU00042"/>
    </source>
</evidence>
<sequence length="715" mass="81716">MSQKFCIICCYAFEEKQSLSIDDEAQENFSKFCKDLGFSFPDQTDGQSRNRRLRLSFGEAISVCCDCLSVIALYIQRRSDQLEHEKKVEELQKAVVKALEELSTVVKDAETQIDELHKIVRNGDESHLQKVVRNKESGDEVRTFREKVLLVSNEGFLNDNDMILPVISSSASVRAVKEEVNEPVCEDEYDEPYIPSPYVDDFTALTIETGIVNTDHQAQVPSFSKSKSKRCSVKKVNAKRKKKKSITVTETNTNAATDCEFNDNTLVKVDVDYEMTLPLAIRRNKRSIQSTTLIKRRVRESDCESDEDAIISDAGSNFSDCDFELQMLKGNQKSLSDENDSDSDSSAPVESASDSESIIGEDDIDFQAKPSKRKKKYKTKKAKVEGINSSKKSEAESNVNVEPFIDDPRKGYVVEYNAETQKLTVNGVEIIVDDTERSLKCTLCDFVINEAEAKKAVRARSVESTMQDHIAGTHFSCYKCEVCEKSYPTRTQFAWHRRTHREKRCICNICGRPFNTQYDMKRHKWRHMSKEEQEEAVRNGMKDFSKPWEDIKKKPLGFQCNLCGNQFRTIVQLKSHELRKHFDNRERIMCNKCGQFFLPGPSMAYHELNCLKEDLKQVHECYICLKRCKNKITLGRHIKLHSAGDETPFICSVCGKGMKSKAALKKHSAVHSDERPFVCKGCSASFKWKKHLVRHQKVSCKSCDATNQLFKEESH</sequence>
<proteinExistence type="inferred from homology"/>
<feature type="domain" description="C2H2-type" evidence="10">
    <location>
        <begin position="505"/>
        <end position="532"/>
    </location>
</feature>
<dbReference type="SMART" id="SM00355">
    <property type="entry name" value="ZnF_C2H2"/>
    <property type="match status" value="6"/>
</dbReference>
<keyword evidence="4" id="KW-0862">Zinc</keyword>
<dbReference type="InterPro" id="IPR013087">
    <property type="entry name" value="Znf_C2H2_type"/>
</dbReference>
<comment type="caution">
    <text evidence="11">The sequence shown here is derived from an EMBL/GenBank/DDBJ whole genome shotgun (WGS) entry which is preliminary data.</text>
</comment>
<keyword evidence="5" id="KW-0539">Nucleus</keyword>
<evidence type="ECO:0000256" key="4">
    <source>
        <dbReference type="ARBA" id="ARBA00022833"/>
    </source>
</evidence>
<dbReference type="InterPro" id="IPR036236">
    <property type="entry name" value="Znf_C2H2_sf"/>
</dbReference>
<keyword evidence="2" id="KW-0677">Repeat</keyword>
<dbReference type="Proteomes" id="UP000094527">
    <property type="component" value="Unassembled WGS sequence"/>
</dbReference>
<evidence type="ECO:0000256" key="8">
    <source>
        <dbReference type="SAM" id="Coils"/>
    </source>
</evidence>
<feature type="region of interest" description="Disordered" evidence="9">
    <location>
        <begin position="333"/>
        <end position="365"/>
    </location>
</feature>
<keyword evidence="1" id="KW-0479">Metal-binding</keyword>
<evidence type="ECO:0000313" key="12">
    <source>
        <dbReference type="Proteomes" id="UP000094527"/>
    </source>
</evidence>
<dbReference type="PROSITE" id="PS00028">
    <property type="entry name" value="ZINC_FINGER_C2H2_1"/>
    <property type="match status" value="5"/>
</dbReference>
<evidence type="ECO:0000256" key="6">
    <source>
        <dbReference type="ARBA" id="ARBA00037948"/>
    </source>
</evidence>
<dbReference type="STRING" id="48709.A0A1D2NKW3"/>
<dbReference type="GO" id="GO:0000981">
    <property type="term" value="F:DNA-binding transcription factor activity, RNA polymerase II-specific"/>
    <property type="evidence" value="ECO:0007669"/>
    <property type="project" value="TreeGrafter"/>
</dbReference>
<dbReference type="OrthoDB" id="10004641at2759"/>
<name>A0A1D2NKW3_ORCCI</name>
<dbReference type="EMBL" id="LJIJ01000017">
    <property type="protein sequence ID" value="ODN05755.1"/>
    <property type="molecule type" value="Genomic_DNA"/>
</dbReference>
<feature type="domain" description="C2H2-type" evidence="10">
    <location>
        <begin position="558"/>
        <end position="586"/>
    </location>
</feature>
<accession>A0A1D2NKW3</accession>
<organism evidence="11 12">
    <name type="scientific">Orchesella cincta</name>
    <name type="common">Springtail</name>
    <name type="synonym">Podura cincta</name>
    <dbReference type="NCBI Taxonomy" id="48709"/>
    <lineage>
        <taxon>Eukaryota</taxon>
        <taxon>Metazoa</taxon>
        <taxon>Ecdysozoa</taxon>
        <taxon>Arthropoda</taxon>
        <taxon>Hexapoda</taxon>
        <taxon>Collembola</taxon>
        <taxon>Entomobryomorpha</taxon>
        <taxon>Entomobryoidea</taxon>
        <taxon>Orchesellidae</taxon>
        <taxon>Orchesellinae</taxon>
        <taxon>Orchesella</taxon>
    </lineage>
</organism>
<dbReference type="InterPro" id="IPR050527">
    <property type="entry name" value="Snail/Krueppel_Znf"/>
</dbReference>
<feature type="domain" description="C2H2-type" evidence="10">
    <location>
        <begin position="478"/>
        <end position="505"/>
    </location>
</feature>
<evidence type="ECO:0000256" key="9">
    <source>
        <dbReference type="SAM" id="MobiDB-lite"/>
    </source>
</evidence>
<feature type="domain" description="C2H2-type" evidence="10">
    <location>
        <begin position="649"/>
        <end position="676"/>
    </location>
</feature>
<keyword evidence="12" id="KW-1185">Reference proteome</keyword>
<feature type="coiled-coil region" evidence="8">
    <location>
        <begin position="81"/>
        <end position="119"/>
    </location>
</feature>
<evidence type="ECO:0000256" key="2">
    <source>
        <dbReference type="ARBA" id="ARBA00022737"/>
    </source>
</evidence>
<evidence type="ECO:0000256" key="5">
    <source>
        <dbReference type="ARBA" id="ARBA00023242"/>
    </source>
</evidence>
<dbReference type="Gene3D" id="3.30.160.60">
    <property type="entry name" value="Classic Zinc Finger"/>
    <property type="match status" value="4"/>
</dbReference>
<reference evidence="11 12" key="1">
    <citation type="journal article" date="2016" name="Genome Biol. Evol.">
        <title>Gene Family Evolution Reflects Adaptation to Soil Environmental Stressors in the Genome of the Collembolan Orchesella cincta.</title>
        <authorList>
            <person name="Faddeeva-Vakhrusheva A."/>
            <person name="Derks M.F."/>
            <person name="Anvar S.Y."/>
            <person name="Agamennone V."/>
            <person name="Suring W."/>
            <person name="Smit S."/>
            <person name="van Straalen N.M."/>
            <person name="Roelofs D."/>
        </authorList>
    </citation>
    <scope>NUCLEOTIDE SEQUENCE [LARGE SCALE GENOMIC DNA]</scope>
    <source>
        <tissue evidence="11">Mixed pool</tissue>
    </source>
</reference>
<dbReference type="FunFam" id="3.30.160.60:FF:000065">
    <property type="entry name" value="B-cell CLL/lymphoma 6, member B"/>
    <property type="match status" value="1"/>
</dbReference>
<feature type="compositionally biased region" description="Low complexity" evidence="9">
    <location>
        <begin position="344"/>
        <end position="358"/>
    </location>
</feature>
<evidence type="ECO:0000256" key="1">
    <source>
        <dbReference type="ARBA" id="ARBA00022723"/>
    </source>
</evidence>
<dbReference type="GO" id="GO:0000978">
    <property type="term" value="F:RNA polymerase II cis-regulatory region sequence-specific DNA binding"/>
    <property type="evidence" value="ECO:0007669"/>
    <property type="project" value="TreeGrafter"/>
</dbReference>
<keyword evidence="3 7" id="KW-0863">Zinc-finger</keyword>
<dbReference type="AlphaFoldDB" id="A0A1D2NKW3"/>
<dbReference type="PROSITE" id="PS50157">
    <property type="entry name" value="ZINC_FINGER_C2H2_2"/>
    <property type="match status" value="5"/>
</dbReference>
<gene>
    <name evidence="11" type="ORF">Ocin01_00918</name>
</gene>
<dbReference type="PANTHER" id="PTHR24388">
    <property type="entry name" value="ZINC FINGER PROTEIN"/>
    <property type="match status" value="1"/>
</dbReference>
<feature type="domain" description="C2H2-type" evidence="10">
    <location>
        <begin position="677"/>
        <end position="698"/>
    </location>
</feature>